<comment type="function">
    <text evidence="11">Involved in protein export. Acts as a chaperone by maintaining the newly synthesized protein in an open conformation. Functions as a peptidyl-prolyl cis-trans isomerase.</text>
</comment>
<keyword evidence="9 11" id="KW-0131">Cell cycle</keyword>
<evidence type="ECO:0000256" key="8">
    <source>
        <dbReference type="ARBA" id="ARBA00023235"/>
    </source>
</evidence>
<evidence type="ECO:0000256" key="6">
    <source>
        <dbReference type="ARBA" id="ARBA00023110"/>
    </source>
</evidence>
<evidence type="ECO:0000256" key="11">
    <source>
        <dbReference type="HAMAP-Rule" id="MF_00303"/>
    </source>
</evidence>
<reference evidence="15" key="1">
    <citation type="submission" date="2020-10" db="EMBL/GenBank/DDBJ databases">
        <authorList>
            <person name="Gilroy R."/>
        </authorList>
    </citation>
    <scope>NUCLEOTIDE SEQUENCE</scope>
    <source>
        <strain evidence="15">CHK121-14286</strain>
    </source>
</reference>
<dbReference type="InterPro" id="IPR036611">
    <property type="entry name" value="Trigger_fac_ribosome-bd_sf"/>
</dbReference>
<evidence type="ECO:0000256" key="12">
    <source>
        <dbReference type="PROSITE-ProRule" id="PRU00277"/>
    </source>
</evidence>
<evidence type="ECO:0000256" key="9">
    <source>
        <dbReference type="ARBA" id="ARBA00023306"/>
    </source>
</evidence>
<dbReference type="NCBIfam" id="TIGR00115">
    <property type="entry name" value="tig"/>
    <property type="match status" value="1"/>
</dbReference>
<dbReference type="SUPFAM" id="SSF109998">
    <property type="entry name" value="Triger factor/SurA peptide-binding domain-like"/>
    <property type="match status" value="1"/>
</dbReference>
<evidence type="ECO:0000256" key="5">
    <source>
        <dbReference type="ARBA" id="ARBA00022618"/>
    </source>
</evidence>
<dbReference type="GO" id="GO:0003755">
    <property type="term" value="F:peptidyl-prolyl cis-trans isomerase activity"/>
    <property type="evidence" value="ECO:0007669"/>
    <property type="project" value="UniProtKB-UniRule"/>
</dbReference>
<dbReference type="Pfam" id="PF05697">
    <property type="entry name" value="Trigger_N"/>
    <property type="match status" value="1"/>
</dbReference>
<dbReference type="EC" id="5.2.1.8" evidence="3 11"/>
<evidence type="ECO:0000256" key="13">
    <source>
        <dbReference type="RuleBase" id="RU003914"/>
    </source>
</evidence>
<keyword evidence="5 11" id="KW-0132">Cell division</keyword>
<evidence type="ECO:0000256" key="4">
    <source>
        <dbReference type="ARBA" id="ARBA00016902"/>
    </source>
</evidence>
<comment type="similarity">
    <text evidence="2 11 13">Belongs to the FKBP-type PPIase family. Tig subfamily.</text>
</comment>
<evidence type="ECO:0000313" key="15">
    <source>
        <dbReference type="EMBL" id="HIR65984.1"/>
    </source>
</evidence>
<evidence type="ECO:0000256" key="2">
    <source>
        <dbReference type="ARBA" id="ARBA00005464"/>
    </source>
</evidence>
<organism evidence="15 16">
    <name type="scientific">Candidatus Fimimonas gallinarum</name>
    <dbReference type="NCBI Taxonomy" id="2840821"/>
    <lineage>
        <taxon>Bacteria</taxon>
        <taxon>Pseudomonadati</taxon>
        <taxon>Myxococcota</taxon>
        <taxon>Myxococcia</taxon>
        <taxon>Myxococcales</taxon>
        <taxon>Cystobacterineae</taxon>
        <taxon>Myxococcaceae</taxon>
        <taxon>Myxococcaceae incertae sedis</taxon>
        <taxon>Candidatus Fimimonas</taxon>
    </lineage>
</organism>
<dbReference type="Pfam" id="PF05698">
    <property type="entry name" value="Trigger_C"/>
    <property type="match status" value="1"/>
</dbReference>
<dbReference type="InterPro" id="IPR008880">
    <property type="entry name" value="Trigger_fac_C"/>
</dbReference>
<name>A0A9D1E4J6_9BACT</name>
<dbReference type="Gene3D" id="1.10.3120.10">
    <property type="entry name" value="Trigger factor, C-terminal domain"/>
    <property type="match status" value="1"/>
</dbReference>
<proteinExistence type="inferred from homology"/>
<dbReference type="EMBL" id="DVHL01000031">
    <property type="protein sequence ID" value="HIR65984.1"/>
    <property type="molecule type" value="Genomic_DNA"/>
</dbReference>
<evidence type="ECO:0000256" key="3">
    <source>
        <dbReference type="ARBA" id="ARBA00013194"/>
    </source>
</evidence>
<dbReference type="AlphaFoldDB" id="A0A9D1E4J6"/>
<dbReference type="InterPro" id="IPR027304">
    <property type="entry name" value="Trigger_fact/SurA_dom_sf"/>
</dbReference>
<evidence type="ECO:0000259" key="14">
    <source>
        <dbReference type="PROSITE" id="PS50059"/>
    </source>
</evidence>
<keyword evidence="8 11" id="KW-0413">Isomerase</keyword>
<dbReference type="InterPro" id="IPR005215">
    <property type="entry name" value="Trig_fac"/>
</dbReference>
<dbReference type="SUPFAM" id="SSF102735">
    <property type="entry name" value="Trigger factor ribosome-binding domain"/>
    <property type="match status" value="1"/>
</dbReference>
<protein>
    <recommendedName>
        <fullName evidence="4 11">Trigger factor</fullName>
        <shortName evidence="11">TF</shortName>
        <ecNumber evidence="3 11">5.2.1.8</ecNumber>
    </recommendedName>
    <alternativeName>
        <fullName evidence="10 11">PPIase</fullName>
    </alternativeName>
</protein>
<evidence type="ECO:0000256" key="7">
    <source>
        <dbReference type="ARBA" id="ARBA00023186"/>
    </source>
</evidence>
<comment type="caution">
    <text evidence="15">The sequence shown here is derived from an EMBL/GenBank/DDBJ whole genome shotgun (WGS) entry which is preliminary data.</text>
</comment>
<accession>A0A9D1E4J6</accession>
<sequence>MKYTQKREVNTLTVTFKMDATEWNAFDVKAYEQNKGKYNVPGFRKGHVPKHVLENRYGKGLFFEDALYLAAQEYYTEFLDKNSKVQPVARPEIDEKSVKIDDKGVTFAVVVTVRPVVTLGEYKGLTIEKTQPEVVTDADVDAELERLRERNARYIEVTDRPVQQGDEINLDYSGKVDGVAFEGGTAQKQTLVIGSHTFIEGFEDQLVGMNIGETKDINVTFPEDYHAEDLKGKAAVFTCTVNSITVKQLPELDDEFAKDASEFSTLEEFKKDIRSTLQAKNDKVASDKDQSNLVEKVVANATMEIPAAMIDEQVDEYVEDFKYQLAYQGLNLENYFKYTNSTMETLRANYTERAEKAVRTRLVFEEIVKAEKIKATAKKVDAKIKEYAQNVGKDFAEFKAGLQPQERYYFENQVITEELLDLLKKENTIA</sequence>
<dbReference type="Gene3D" id="3.10.50.40">
    <property type="match status" value="1"/>
</dbReference>
<keyword evidence="7 11" id="KW-0143">Chaperone</keyword>
<dbReference type="GO" id="GO:0006457">
    <property type="term" value="P:protein folding"/>
    <property type="evidence" value="ECO:0007669"/>
    <property type="project" value="UniProtKB-UniRule"/>
</dbReference>
<dbReference type="FunFam" id="3.10.50.40:FF:000001">
    <property type="entry name" value="Trigger factor"/>
    <property type="match status" value="1"/>
</dbReference>
<dbReference type="InterPro" id="IPR008881">
    <property type="entry name" value="Trigger_fac_ribosome-bd_bac"/>
</dbReference>
<reference evidence="15" key="2">
    <citation type="journal article" date="2021" name="PeerJ">
        <title>Extensive microbial diversity within the chicken gut microbiome revealed by metagenomics and culture.</title>
        <authorList>
            <person name="Gilroy R."/>
            <person name="Ravi A."/>
            <person name="Getino M."/>
            <person name="Pursley I."/>
            <person name="Horton D.L."/>
            <person name="Alikhan N.F."/>
            <person name="Baker D."/>
            <person name="Gharbi K."/>
            <person name="Hall N."/>
            <person name="Watson M."/>
            <person name="Adriaenssens E.M."/>
            <person name="Foster-Nyarko E."/>
            <person name="Jarju S."/>
            <person name="Secka A."/>
            <person name="Antonio M."/>
            <person name="Oren A."/>
            <person name="Chaudhuri R.R."/>
            <person name="La Ragione R."/>
            <person name="Hildebrand F."/>
            <person name="Pallen M.J."/>
        </authorList>
    </citation>
    <scope>NUCLEOTIDE SEQUENCE</scope>
    <source>
        <strain evidence="15">CHK121-14286</strain>
    </source>
</reference>
<dbReference type="GO" id="GO:0015031">
    <property type="term" value="P:protein transport"/>
    <property type="evidence" value="ECO:0007669"/>
    <property type="project" value="UniProtKB-UniRule"/>
</dbReference>
<comment type="subcellular location">
    <subcellularLocation>
        <location evidence="11">Cytoplasm</location>
    </subcellularLocation>
    <text evidence="11">About half TF is bound to the ribosome near the polypeptide exit tunnel while the other half is free in the cytoplasm.</text>
</comment>
<evidence type="ECO:0000256" key="1">
    <source>
        <dbReference type="ARBA" id="ARBA00000971"/>
    </source>
</evidence>
<keyword evidence="11" id="KW-0963">Cytoplasm</keyword>
<keyword evidence="6 11" id="KW-0697">Rotamase</keyword>
<evidence type="ECO:0000256" key="10">
    <source>
        <dbReference type="ARBA" id="ARBA00029986"/>
    </source>
</evidence>
<dbReference type="HAMAP" id="MF_00303">
    <property type="entry name" value="Trigger_factor_Tig"/>
    <property type="match status" value="1"/>
</dbReference>
<dbReference type="InterPro" id="IPR046357">
    <property type="entry name" value="PPIase_dom_sf"/>
</dbReference>
<dbReference type="Proteomes" id="UP000824200">
    <property type="component" value="Unassembled WGS sequence"/>
</dbReference>
<evidence type="ECO:0000313" key="16">
    <source>
        <dbReference type="Proteomes" id="UP000824200"/>
    </source>
</evidence>
<dbReference type="Pfam" id="PF00254">
    <property type="entry name" value="FKBP_C"/>
    <property type="match status" value="1"/>
</dbReference>
<comment type="domain">
    <text evidence="11">Consists of 3 domains; the N-terminus binds the ribosome, the middle domain has PPIase activity, while the C-terminus has intrinsic chaperone activity on its own.</text>
</comment>
<dbReference type="SUPFAM" id="SSF54534">
    <property type="entry name" value="FKBP-like"/>
    <property type="match status" value="1"/>
</dbReference>
<dbReference type="InterPro" id="IPR001179">
    <property type="entry name" value="PPIase_FKBP_dom"/>
</dbReference>
<dbReference type="Gene3D" id="3.30.70.1050">
    <property type="entry name" value="Trigger factor ribosome-binding domain"/>
    <property type="match status" value="1"/>
</dbReference>
<feature type="domain" description="PPIase FKBP-type" evidence="14">
    <location>
        <begin position="165"/>
        <end position="250"/>
    </location>
</feature>
<dbReference type="GO" id="GO:0051301">
    <property type="term" value="P:cell division"/>
    <property type="evidence" value="ECO:0007669"/>
    <property type="project" value="UniProtKB-KW"/>
</dbReference>
<dbReference type="InterPro" id="IPR037041">
    <property type="entry name" value="Trigger_fac_C_sf"/>
</dbReference>
<comment type="catalytic activity">
    <reaction evidence="1 11 12">
        <text>[protein]-peptidylproline (omega=180) = [protein]-peptidylproline (omega=0)</text>
        <dbReference type="Rhea" id="RHEA:16237"/>
        <dbReference type="Rhea" id="RHEA-COMP:10747"/>
        <dbReference type="Rhea" id="RHEA-COMP:10748"/>
        <dbReference type="ChEBI" id="CHEBI:83833"/>
        <dbReference type="ChEBI" id="CHEBI:83834"/>
        <dbReference type="EC" id="5.2.1.8"/>
    </reaction>
</comment>
<dbReference type="GO" id="GO:0005737">
    <property type="term" value="C:cytoplasm"/>
    <property type="evidence" value="ECO:0007669"/>
    <property type="project" value="UniProtKB-SubCell"/>
</dbReference>
<gene>
    <name evidence="11" type="primary">tig</name>
    <name evidence="15" type="ORF">IAC95_03805</name>
</gene>
<dbReference type="PROSITE" id="PS50059">
    <property type="entry name" value="FKBP_PPIASE"/>
    <property type="match status" value="1"/>
</dbReference>
<dbReference type="PIRSF" id="PIRSF003095">
    <property type="entry name" value="Trigger_factor"/>
    <property type="match status" value="1"/>
</dbReference>